<dbReference type="InterPro" id="IPR038078">
    <property type="entry name" value="PhoU-like_sf"/>
</dbReference>
<dbReference type="Pfam" id="PF01865">
    <property type="entry name" value="PhoU_div"/>
    <property type="match status" value="1"/>
</dbReference>
<gene>
    <name evidence="3" type="ORF">D0X99_14840</name>
</gene>
<sequence length="215" mass="24769">MGLNSFVKLFTPKDRVFYSIFEEVADNLNVMSQVFRDALYEKEDEKKDNMLITLEALERKNDEATRRLFLELGKNFITPFDREDIHYLAGSLDDVADYIWLSAKSIVNYDINEVNDTMRAFSDVILSATGALRVALLGLRNMKDLKAITDACGKVNYFENEADKILDKALRHLFLTEKNPIELIKLKELYQDMETVTNKCEDSANVIESIIIKYS</sequence>
<dbReference type="InterPro" id="IPR018445">
    <property type="entry name" value="Put_Phosphate_transp_reg"/>
</dbReference>
<dbReference type="OrthoDB" id="9797568at2"/>
<evidence type="ECO:0000313" key="3">
    <source>
        <dbReference type="EMBL" id="RIW14075.1"/>
    </source>
</evidence>
<evidence type="ECO:0000256" key="1">
    <source>
        <dbReference type="ARBA" id="ARBA00008591"/>
    </source>
</evidence>
<dbReference type="AlphaFoldDB" id="A0A418PPX8"/>
<dbReference type="EMBL" id="QXML01000007">
    <property type="protein sequence ID" value="RIW14075.1"/>
    <property type="molecule type" value="Genomic_DNA"/>
</dbReference>
<evidence type="ECO:0000256" key="2">
    <source>
        <dbReference type="SAM" id="Coils"/>
    </source>
</evidence>
<dbReference type="PANTHER" id="PTHR37298">
    <property type="entry name" value="UPF0111 PROTEIN YKAA"/>
    <property type="match status" value="1"/>
</dbReference>
<proteinExistence type="inferred from homology"/>
<accession>A0A418PPX8</accession>
<keyword evidence="2" id="KW-0175">Coiled coil</keyword>
<organism evidence="3 4">
    <name type="scientific">Algoriphagus lacus</name>
    <dbReference type="NCBI Taxonomy" id="2056311"/>
    <lineage>
        <taxon>Bacteria</taxon>
        <taxon>Pseudomonadati</taxon>
        <taxon>Bacteroidota</taxon>
        <taxon>Cytophagia</taxon>
        <taxon>Cytophagales</taxon>
        <taxon>Cyclobacteriaceae</taxon>
        <taxon>Algoriphagus</taxon>
    </lineage>
</organism>
<feature type="coiled-coil region" evidence="2">
    <location>
        <begin position="40"/>
        <end position="67"/>
    </location>
</feature>
<comment type="similarity">
    <text evidence="1">Belongs to the UPF0111 family.</text>
</comment>
<dbReference type="Gene3D" id="1.20.58.220">
    <property type="entry name" value="Phosphate transport system protein phou homolog 2, domain 2"/>
    <property type="match status" value="1"/>
</dbReference>
<dbReference type="Proteomes" id="UP000283522">
    <property type="component" value="Unassembled WGS sequence"/>
</dbReference>
<dbReference type="RefSeq" id="WP_119478618.1">
    <property type="nucleotide sequence ID" value="NZ_QXML01000007.1"/>
</dbReference>
<comment type="caution">
    <text evidence="3">The sequence shown here is derived from an EMBL/GenBank/DDBJ whole genome shotgun (WGS) entry which is preliminary data.</text>
</comment>
<reference evidence="3 4" key="1">
    <citation type="submission" date="2018-09" db="EMBL/GenBank/DDBJ databases">
        <authorList>
            <person name="Wang X."/>
            <person name="Du Z."/>
        </authorList>
    </citation>
    <scope>NUCLEOTIDE SEQUENCE [LARGE SCALE GENOMIC DNA]</scope>
    <source>
        <strain evidence="3 4">N3</strain>
    </source>
</reference>
<dbReference type="InterPro" id="IPR052912">
    <property type="entry name" value="UPF0111_domain"/>
</dbReference>
<evidence type="ECO:0000313" key="4">
    <source>
        <dbReference type="Proteomes" id="UP000283522"/>
    </source>
</evidence>
<name>A0A418PPX8_9BACT</name>
<keyword evidence="4" id="KW-1185">Reference proteome</keyword>
<dbReference type="PANTHER" id="PTHR37298:SF1">
    <property type="entry name" value="UPF0111 PROTEIN YKAA"/>
    <property type="match status" value="1"/>
</dbReference>
<protein>
    <submittedName>
        <fullName evidence="3">DUF47 family protein</fullName>
    </submittedName>
</protein>